<sequence>MVSEGTDIPRLQVCCHLSRVKTELYFRQVLGRILRVNDATNQEAWLYTFAEPKLAEFAHRIDQDLPDEAVIINDPMRDDFVKSNTAKKSNHKRESILSDLHFDWEESASDILTNIRASDNRDNNAPPYITHHSFEILGKYREQVIASFDAQL</sequence>
<evidence type="ECO:0000313" key="1">
    <source>
        <dbReference type="EMBL" id="ALK44200.1"/>
    </source>
</evidence>
<reference evidence="1" key="1">
    <citation type="submission" date="2015-08" db="EMBL/GenBank/DDBJ databases">
        <title>Partial sequence of psychrophilic Colwellia sp.</title>
        <authorList>
            <person name="Pankowski J.A."/>
            <person name="Leong J.S."/>
            <person name="Nano F.E."/>
        </authorList>
    </citation>
    <scope>NUCLEOTIDE SEQUENCE</scope>
    <source>
        <strain evidence="1">C1</strain>
    </source>
</reference>
<accession>A0A0P0L7H7</accession>
<protein>
    <submittedName>
        <fullName evidence="1">GGDEF domain protein</fullName>
    </submittedName>
</protein>
<dbReference type="SUPFAM" id="SSF52540">
    <property type="entry name" value="P-loop containing nucleoside triphosphate hydrolases"/>
    <property type="match status" value="1"/>
</dbReference>
<dbReference type="Gene3D" id="3.40.50.300">
    <property type="entry name" value="P-loop containing nucleotide triphosphate hydrolases"/>
    <property type="match status" value="1"/>
</dbReference>
<dbReference type="AlphaFoldDB" id="A0A0P0L7H7"/>
<dbReference type="EMBL" id="KT428294">
    <property type="protein sequence ID" value="ALK44200.1"/>
    <property type="molecule type" value="Genomic_DNA"/>
</dbReference>
<organism evidence="1">
    <name type="scientific">Colwellia sp. C1</name>
    <dbReference type="NCBI Taxonomy" id="1737566"/>
    <lineage>
        <taxon>Bacteria</taxon>
        <taxon>Pseudomonadati</taxon>
        <taxon>Pseudomonadota</taxon>
        <taxon>Gammaproteobacteria</taxon>
        <taxon>Alteromonadales</taxon>
        <taxon>Colwelliaceae</taxon>
        <taxon>Colwellia</taxon>
    </lineage>
</organism>
<name>A0A0P0L7H7_9GAMM</name>
<proteinExistence type="predicted"/>
<dbReference type="InterPro" id="IPR027417">
    <property type="entry name" value="P-loop_NTPase"/>
</dbReference>